<dbReference type="CDD" id="cd04278">
    <property type="entry name" value="ZnMc_MMP"/>
    <property type="match status" value="1"/>
</dbReference>
<keyword evidence="5 7" id="KW-0862">Zinc</keyword>
<comment type="cofactor">
    <cofactor evidence="7">
        <name>Zn(2+)</name>
        <dbReference type="ChEBI" id="CHEBI:29105"/>
    </cofactor>
    <text evidence="7">Binds 2 Zn(2+) ions per subunit.</text>
</comment>
<dbReference type="GeneID" id="108264351"/>
<dbReference type="Proteomes" id="UP000221080">
    <property type="component" value="Chromosome 4"/>
</dbReference>
<dbReference type="STRING" id="7998.ENSIPUP00000020171"/>
<dbReference type="InterPro" id="IPR013783">
    <property type="entry name" value="Ig-like_fold"/>
</dbReference>
<reference evidence="10" key="2">
    <citation type="submission" date="2025-08" db="UniProtKB">
        <authorList>
            <consortium name="RefSeq"/>
        </authorList>
    </citation>
    <scope>IDENTIFICATION</scope>
    <source>
        <tissue evidence="10">Blood</tissue>
    </source>
</reference>
<dbReference type="PROSITE" id="PS50835">
    <property type="entry name" value="IG_LIKE"/>
    <property type="match status" value="1"/>
</dbReference>
<dbReference type="GO" id="GO:0004222">
    <property type="term" value="F:metalloendopeptidase activity"/>
    <property type="evidence" value="ECO:0007669"/>
    <property type="project" value="InterPro"/>
</dbReference>
<dbReference type="PANTHER" id="PTHR10201:SF120">
    <property type="entry name" value="MATRIX METALLOPEPTIDASE 23A, LIKE"/>
    <property type="match status" value="1"/>
</dbReference>
<evidence type="ECO:0000256" key="3">
    <source>
        <dbReference type="ARBA" id="ARBA00022723"/>
    </source>
</evidence>
<feature type="active site" evidence="6">
    <location>
        <position position="180"/>
    </location>
</feature>
<dbReference type="GO" id="GO:0030198">
    <property type="term" value="P:extracellular matrix organization"/>
    <property type="evidence" value="ECO:0007669"/>
    <property type="project" value="TreeGrafter"/>
</dbReference>
<evidence type="ECO:0000313" key="10">
    <source>
        <dbReference type="RefSeq" id="XP_017321273.1"/>
    </source>
</evidence>
<dbReference type="InterPro" id="IPR021190">
    <property type="entry name" value="Pept_M10A"/>
</dbReference>
<dbReference type="Pfam" id="PF13895">
    <property type="entry name" value="Ig_2"/>
    <property type="match status" value="1"/>
</dbReference>
<comment type="similarity">
    <text evidence="1">Belongs to the peptidase M10A family.</text>
</comment>
<dbReference type="SMART" id="SM00254">
    <property type="entry name" value="ShKT"/>
    <property type="match status" value="1"/>
</dbReference>
<dbReference type="GO" id="GO:0008270">
    <property type="term" value="F:zinc ion binding"/>
    <property type="evidence" value="ECO:0007669"/>
    <property type="project" value="InterPro"/>
</dbReference>
<dbReference type="GO" id="GO:0005615">
    <property type="term" value="C:extracellular space"/>
    <property type="evidence" value="ECO:0007669"/>
    <property type="project" value="TreeGrafter"/>
</dbReference>
<feature type="binding site" evidence="7">
    <location>
        <position position="117"/>
    </location>
    <ligand>
        <name>Zn(2+)</name>
        <dbReference type="ChEBI" id="CHEBI:29105"/>
        <label>1</label>
    </ligand>
</feature>
<dbReference type="GO" id="GO:0031012">
    <property type="term" value="C:extracellular matrix"/>
    <property type="evidence" value="ECO:0007669"/>
    <property type="project" value="InterPro"/>
</dbReference>
<dbReference type="InterPro" id="IPR036179">
    <property type="entry name" value="Ig-like_dom_sf"/>
</dbReference>
<evidence type="ECO:0000256" key="5">
    <source>
        <dbReference type="ARBA" id="ARBA00022833"/>
    </source>
</evidence>
<feature type="binding site" evidence="7">
    <location>
        <position position="119"/>
    </location>
    <ligand>
        <name>Zn(2+)</name>
        <dbReference type="ChEBI" id="CHEBI:29105"/>
        <label>1</label>
    </ligand>
</feature>
<dbReference type="OrthoDB" id="65569at2759"/>
<evidence type="ECO:0000313" key="9">
    <source>
        <dbReference type="Proteomes" id="UP000221080"/>
    </source>
</evidence>
<protein>
    <submittedName>
        <fullName evidence="10">Matrix metallopeptidase 23bb</fullName>
    </submittedName>
</protein>
<feature type="disulfide bond" evidence="8">
    <location>
        <begin position="223"/>
        <end position="257"/>
    </location>
</feature>
<feature type="binding site" evidence="7">
    <location>
        <position position="153"/>
    </location>
    <ligand>
        <name>Ca(2+)</name>
        <dbReference type="ChEBI" id="CHEBI:29108"/>
        <label>3</label>
    </ligand>
</feature>
<feature type="binding site" evidence="7">
    <location>
        <position position="179"/>
    </location>
    <ligand>
        <name>Zn(2+)</name>
        <dbReference type="ChEBI" id="CHEBI:29105"/>
        <label>2</label>
        <note>catalytic</note>
    </ligand>
</feature>
<dbReference type="GO" id="GO:0006508">
    <property type="term" value="P:proteolysis"/>
    <property type="evidence" value="ECO:0007669"/>
    <property type="project" value="UniProtKB-KW"/>
</dbReference>
<gene>
    <name evidence="10" type="primary">mmp23bb</name>
</gene>
<feature type="binding site" evidence="7">
    <location>
        <position position="148"/>
    </location>
    <ligand>
        <name>Zn(2+)</name>
        <dbReference type="ChEBI" id="CHEBI:29105"/>
        <label>1</label>
    </ligand>
</feature>
<dbReference type="Gene3D" id="3.40.390.10">
    <property type="entry name" value="Collagenase (Catalytic Domain)"/>
    <property type="match status" value="1"/>
</dbReference>
<feature type="binding site" evidence="7">
    <location>
        <position position="107"/>
    </location>
    <ligand>
        <name>Ca(2+)</name>
        <dbReference type="ChEBI" id="CHEBI:29108"/>
        <label>2</label>
    </ligand>
</feature>
<name>A0A2D0QS36_ICTPU</name>
<dbReference type="SUPFAM" id="SSF55486">
    <property type="entry name" value="Metalloproteases ('zincins'), catalytic domain"/>
    <property type="match status" value="1"/>
</dbReference>
<evidence type="ECO:0000256" key="6">
    <source>
        <dbReference type="PIRSR" id="PIRSR621190-1"/>
    </source>
</evidence>
<dbReference type="RefSeq" id="XP_017321273.1">
    <property type="nucleotide sequence ID" value="XM_017465784.3"/>
</dbReference>
<dbReference type="InterPro" id="IPR003582">
    <property type="entry name" value="ShKT_dom"/>
</dbReference>
<proteinExistence type="inferred from homology"/>
<evidence type="ECO:0000256" key="7">
    <source>
        <dbReference type="PIRSR" id="PIRSR621190-2"/>
    </source>
</evidence>
<dbReference type="SMART" id="SM00235">
    <property type="entry name" value="ZnMc"/>
    <property type="match status" value="1"/>
</dbReference>
<feature type="binding site" evidence="7">
    <location>
        <position position="150"/>
    </location>
    <ligand>
        <name>Ca(2+)</name>
        <dbReference type="ChEBI" id="CHEBI:29108"/>
        <label>3</label>
    </ligand>
</feature>
<feature type="binding site" evidence="7">
    <location>
        <position position="130"/>
    </location>
    <ligand>
        <name>Ca(2+)</name>
        <dbReference type="ChEBI" id="CHEBI:29108"/>
        <label>3</label>
    </ligand>
</feature>
<dbReference type="Gene3D" id="1.10.10.1940">
    <property type="match status" value="1"/>
</dbReference>
<dbReference type="PRINTS" id="PR00138">
    <property type="entry name" value="MATRIXIN"/>
</dbReference>
<dbReference type="InterPro" id="IPR007110">
    <property type="entry name" value="Ig-like_dom"/>
</dbReference>
<dbReference type="Gene3D" id="2.60.40.10">
    <property type="entry name" value="Immunoglobulins"/>
    <property type="match status" value="1"/>
</dbReference>
<accession>A0A2D0QS36</accession>
<dbReference type="KEGG" id="ipu:108264351"/>
<keyword evidence="9" id="KW-1185">Reference proteome</keyword>
<organism evidence="9 10">
    <name type="scientific">Ictalurus punctatus</name>
    <name type="common">Channel catfish</name>
    <name type="synonym">Silurus punctatus</name>
    <dbReference type="NCBI Taxonomy" id="7998"/>
    <lineage>
        <taxon>Eukaryota</taxon>
        <taxon>Metazoa</taxon>
        <taxon>Chordata</taxon>
        <taxon>Craniata</taxon>
        <taxon>Vertebrata</taxon>
        <taxon>Euteleostomi</taxon>
        <taxon>Actinopterygii</taxon>
        <taxon>Neopterygii</taxon>
        <taxon>Teleostei</taxon>
        <taxon>Ostariophysi</taxon>
        <taxon>Siluriformes</taxon>
        <taxon>Ictaluridae</taxon>
        <taxon>Ictalurus</taxon>
    </lineage>
</organism>
<evidence type="ECO:0000256" key="2">
    <source>
        <dbReference type="ARBA" id="ARBA00022670"/>
    </source>
</evidence>
<reference evidence="9" key="1">
    <citation type="journal article" date="2016" name="Nat. Commun.">
        <title>The channel catfish genome sequence provides insights into the evolution of scale formation in teleosts.</title>
        <authorList>
            <person name="Liu Z."/>
            <person name="Liu S."/>
            <person name="Yao J."/>
            <person name="Bao L."/>
            <person name="Zhang J."/>
            <person name="Li Y."/>
            <person name="Jiang C."/>
            <person name="Sun L."/>
            <person name="Wang R."/>
            <person name="Zhang Y."/>
            <person name="Zhou T."/>
            <person name="Zeng Q."/>
            <person name="Fu Q."/>
            <person name="Gao S."/>
            <person name="Li N."/>
            <person name="Koren S."/>
            <person name="Jiang Y."/>
            <person name="Zimin A."/>
            <person name="Xu P."/>
            <person name="Phillippy A.M."/>
            <person name="Geng X."/>
            <person name="Song L."/>
            <person name="Sun F."/>
            <person name="Li C."/>
            <person name="Wang X."/>
            <person name="Chen A."/>
            <person name="Jin Y."/>
            <person name="Yuan Z."/>
            <person name="Yang Y."/>
            <person name="Tan S."/>
            <person name="Peatman E."/>
            <person name="Lu J."/>
            <person name="Qin Z."/>
            <person name="Dunham R."/>
            <person name="Li Z."/>
            <person name="Sonstegard T."/>
            <person name="Feng J."/>
            <person name="Danzmann R.G."/>
            <person name="Schroeder S."/>
            <person name="Scheffler B."/>
            <person name="Duke M.V."/>
            <person name="Ballard L."/>
            <person name="Kucuktas H."/>
            <person name="Kaltenboeck L."/>
            <person name="Liu H."/>
            <person name="Armbruster J."/>
            <person name="Xie Y."/>
            <person name="Kirby M.L."/>
            <person name="Tian Y."/>
            <person name="Flanagan M.E."/>
            <person name="Mu W."/>
            <person name="Waldbieser G.C."/>
        </authorList>
    </citation>
    <scope>NUCLEOTIDE SEQUENCE [LARGE SCALE GENOMIC DNA]</scope>
    <source>
        <strain evidence="9">SDA103</strain>
    </source>
</reference>
<dbReference type="FunFam" id="1.10.10.1940:FF:000006">
    <property type="entry name" value="Matrix metallopeptidase 23bb"/>
    <property type="match status" value="1"/>
</dbReference>
<comment type="cofactor">
    <cofactor evidence="7">
        <name>Ca(2+)</name>
        <dbReference type="ChEBI" id="CHEBI:29108"/>
    </cofactor>
    <text evidence="7">Can bind about 5 Ca(2+) ions per subunit.</text>
</comment>
<keyword evidence="4" id="KW-0378">Hydrolase</keyword>
<keyword evidence="3 7" id="KW-0479">Metal-binding</keyword>
<keyword evidence="8" id="KW-1015">Disulfide bond</keyword>
<keyword evidence="7" id="KW-0106">Calcium</keyword>
<dbReference type="PROSITE" id="PS51670">
    <property type="entry name" value="SHKT"/>
    <property type="match status" value="1"/>
</dbReference>
<dbReference type="CTD" id="550589"/>
<dbReference type="SUPFAM" id="SSF48726">
    <property type="entry name" value="Immunoglobulin"/>
    <property type="match status" value="1"/>
</dbReference>
<sequence>MRWIWIGIVPVALLVMVFSAGIWRREQGCRVSGSGGLRESPVRAKRYAINPLGYKWEHFNITYKITTFPNTLNKDDARKAISIAFNKWSDVSPLTFTEITNPNKSADITIGFYTFNHTDCWWSPLHPCFDGLNGELAHAFLPPRGEIHFDNHEFWILGKSRFSWKQGVWLNDLVQVAAHEIGHALGLWHSRDPGALMHPNATYTGQRDIAQDDIWGIQRLYGCLDKKRVCDPWARLGFCESRRSFMKKHCPQRCDLCYAPPEAGSTPTPPPANVKIKMVPRGKVVGFRCGTKNTKVPPKVRWYKDGEQLLTSIPGYISIKDRNLRIVANEFNEGTYTCQIHRRGSVISANSWAIRLKPEHPSNNS</sequence>
<dbReference type="PANTHER" id="PTHR10201">
    <property type="entry name" value="MATRIX METALLOPROTEINASE"/>
    <property type="match status" value="1"/>
</dbReference>
<dbReference type="InterPro" id="IPR033739">
    <property type="entry name" value="M10A_MMP"/>
</dbReference>
<dbReference type="Pfam" id="PF00413">
    <property type="entry name" value="Peptidase_M10"/>
    <property type="match status" value="1"/>
</dbReference>
<feature type="binding site" evidence="7">
    <location>
        <position position="189"/>
    </location>
    <ligand>
        <name>Zn(2+)</name>
        <dbReference type="ChEBI" id="CHEBI:29105"/>
        <label>2</label>
        <note>catalytic</note>
    </ligand>
</feature>
<dbReference type="InterPro" id="IPR006026">
    <property type="entry name" value="Peptidase_Metallo"/>
</dbReference>
<comment type="caution">
    <text evidence="8">Lacks conserved residue(s) required for the propagation of feature annotation.</text>
</comment>
<evidence type="ECO:0000256" key="4">
    <source>
        <dbReference type="ARBA" id="ARBA00022801"/>
    </source>
</evidence>
<dbReference type="InterPro" id="IPR024079">
    <property type="entry name" value="MetalloPept_cat_dom_sf"/>
</dbReference>
<feature type="binding site" evidence="7">
    <location>
        <position position="197"/>
    </location>
    <ligand>
        <name>Zn(2+)</name>
        <dbReference type="ChEBI" id="CHEBI:29105"/>
        <label>2</label>
        <note>catalytic</note>
    </ligand>
</feature>
<feature type="binding site" evidence="7">
    <location>
        <position position="131"/>
    </location>
    <ligand>
        <name>Ca(2+)</name>
        <dbReference type="ChEBI" id="CHEBI:29108"/>
        <label>3</label>
    </ligand>
</feature>
<feature type="binding site" evidence="7">
    <location>
        <position position="138"/>
    </location>
    <ligand>
        <name>Zn(2+)</name>
        <dbReference type="ChEBI" id="CHEBI:29105"/>
        <label>1</label>
    </ligand>
</feature>
<feature type="binding site" evidence="7">
    <location>
        <position position="153"/>
    </location>
    <ligand>
        <name>Ca(2+)</name>
        <dbReference type="ChEBI" id="CHEBI:29108"/>
        <label>1</label>
    </ligand>
</feature>
<keyword evidence="2" id="KW-0645">Protease</keyword>
<dbReference type="InterPro" id="IPR001818">
    <property type="entry name" value="Pept_M10_metallopeptidase"/>
</dbReference>
<feature type="binding site" evidence="7">
    <location>
        <position position="183"/>
    </location>
    <ligand>
        <name>Zn(2+)</name>
        <dbReference type="ChEBI" id="CHEBI:29105"/>
        <label>2</label>
        <note>catalytic</note>
    </ligand>
</feature>
<dbReference type="AlphaFoldDB" id="A0A2D0QS36"/>
<evidence type="ECO:0000256" key="8">
    <source>
        <dbReference type="PROSITE-ProRule" id="PRU01005"/>
    </source>
</evidence>
<dbReference type="GO" id="GO:0030574">
    <property type="term" value="P:collagen catabolic process"/>
    <property type="evidence" value="ECO:0007669"/>
    <property type="project" value="TreeGrafter"/>
</dbReference>
<evidence type="ECO:0000256" key="1">
    <source>
        <dbReference type="ARBA" id="ARBA00010370"/>
    </source>
</evidence>